<reference evidence="1 2" key="1">
    <citation type="journal article" date="2017" name="Curr. Biol.">
        <title>The Evolution of Venom by Co-option of Single-Copy Genes.</title>
        <authorList>
            <person name="Martinson E.O."/>
            <person name="Mrinalini"/>
            <person name="Kelkar Y.D."/>
            <person name="Chang C.H."/>
            <person name="Werren J.H."/>
        </authorList>
    </citation>
    <scope>NUCLEOTIDE SEQUENCE [LARGE SCALE GENOMIC DNA]</scope>
    <source>
        <strain evidence="1 2">Alberta</strain>
        <tissue evidence="1">Whole body</tissue>
    </source>
</reference>
<accession>A0A232EIW5</accession>
<evidence type="ECO:0000313" key="2">
    <source>
        <dbReference type="Proteomes" id="UP000215335"/>
    </source>
</evidence>
<gene>
    <name evidence="1" type="ORF">TSAR_004934</name>
</gene>
<dbReference type="EMBL" id="NNAY01004142">
    <property type="protein sequence ID" value="OXU18309.1"/>
    <property type="molecule type" value="Genomic_DNA"/>
</dbReference>
<sequence length="132" mass="15343">MAWPINMKFECYIALIVSTKKSGLLTVDPWIDEDSEEFFGTDVEDEINDDGDIFHDSDDNNYDWVNNFEADDTPEEITFEKLRNLCNSDEGNAKIEGLVTVLHKRLRNYDDLEDFSDGTFYKKFIKSLPLKV</sequence>
<protein>
    <submittedName>
        <fullName evidence="1">Uncharacterized protein</fullName>
    </submittedName>
</protein>
<name>A0A232EIW5_9HYME</name>
<comment type="caution">
    <text evidence="1">The sequence shown here is derived from an EMBL/GenBank/DDBJ whole genome shotgun (WGS) entry which is preliminary data.</text>
</comment>
<dbReference type="Proteomes" id="UP000215335">
    <property type="component" value="Unassembled WGS sequence"/>
</dbReference>
<organism evidence="1 2">
    <name type="scientific">Trichomalopsis sarcophagae</name>
    <dbReference type="NCBI Taxonomy" id="543379"/>
    <lineage>
        <taxon>Eukaryota</taxon>
        <taxon>Metazoa</taxon>
        <taxon>Ecdysozoa</taxon>
        <taxon>Arthropoda</taxon>
        <taxon>Hexapoda</taxon>
        <taxon>Insecta</taxon>
        <taxon>Pterygota</taxon>
        <taxon>Neoptera</taxon>
        <taxon>Endopterygota</taxon>
        <taxon>Hymenoptera</taxon>
        <taxon>Apocrita</taxon>
        <taxon>Proctotrupomorpha</taxon>
        <taxon>Chalcidoidea</taxon>
        <taxon>Pteromalidae</taxon>
        <taxon>Pteromalinae</taxon>
        <taxon>Trichomalopsis</taxon>
    </lineage>
</organism>
<proteinExistence type="predicted"/>
<evidence type="ECO:0000313" key="1">
    <source>
        <dbReference type="EMBL" id="OXU18309.1"/>
    </source>
</evidence>
<keyword evidence="2" id="KW-1185">Reference proteome</keyword>
<dbReference type="AlphaFoldDB" id="A0A232EIW5"/>